<name>T0JN06_9BACT</name>
<sequence length="67" mass="7615">MNIAELQAYGYFALIVFLAVGLYGYIYHLYSKKKNADGVDYEQYSNMALHDEIDDTPVASVSDDKKK</sequence>
<dbReference type="Proteomes" id="UP000015520">
    <property type="component" value="Unassembled WGS sequence"/>
</dbReference>
<keyword evidence="1" id="KW-0472">Membrane</keyword>
<dbReference type="EMBL" id="AUPZ01000007">
    <property type="protein sequence ID" value="EQB39531.1"/>
    <property type="molecule type" value="Genomic_DNA"/>
</dbReference>
<keyword evidence="1" id="KW-1133">Transmembrane helix</keyword>
<accession>T0JN06</accession>
<gene>
    <name evidence="2" type="ORF">M947_05935</name>
</gene>
<proteinExistence type="predicted"/>
<dbReference type="Pfam" id="PF05545">
    <property type="entry name" value="FixQ"/>
    <property type="match status" value="1"/>
</dbReference>
<organism evidence="2 3">
    <name type="scientific">Sulfurimonas hongkongensis</name>
    <dbReference type="NCBI Taxonomy" id="1172190"/>
    <lineage>
        <taxon>Bacteria</taxon>
        <taxon>Pseudomonadati</taxon>
        <taxon>Campylobacterota</taxon>
        <taxon>Epsilonproteobacteria</taxon>
        <taxon>Campylobacterales</taxon>
        <taxon>Sulfurimonadaceae</taxon>
        <taxon>Sulfurimonas</taxon>
    </lineage>
</organism>
<dbReference type="OrthoDB" id="5334837at2"/>
<feature type="transmembrane region" description="Helical" evidence="1">
    <location>
        <begin position="6"/>
        <end position="26"/>
    </location>
</feature>
<keyword evidence="3" id="KW-1185">Reference proteome</keyword>
<dbReference type="InterPro" id="IPR014107">
    <property type="entry name" value="Cyt_c_oxidase_cbb3_CcoQ"/>
</dbReference>
<dbReference type="PATRIC" id="fig|1172190.3.peg.1155"/>
<dbReference type="eggNOG" id="COG4736">
    <property type="taxonomic scope" value="Bacteria"/>
</dbReference>
<evidence type="ECO:0000313" key="3">
    <source>
        <dbReference type="Proteomes" id="UP000015520"/>
    </source>
</evidence>
<comment type="caution">
    <text evidence="2">The sequence shown here is derived from an EMBL/GenBank/DDBJ whole genome shotgun (WGS) entry which is preliminary data.</text>
</comment>
<dbReference type="STRING" id="1172190.M947_05935"/>
<evidence type="ECO:0000313" key="2">
    <source>
        <dbReference type="EMBL" id="EQB39531.1"/>
    </source>
</evidence>
<reference evidence="2 3" key="1">
    <citation type="submission" date="2013-07" db="EMBL/GenBank/DDBJ databases">
        <title>Sulfurimonas hongkongensis AST-10 Genome Sequencing.</title>
        <authorList>
            <person name="Cai L."/>
            <person name="Zhang T."/>
        </authorList>
    </citation>
    <scope>NUCLEOTIDE SEQUENCE [LARGE SCALE GENOMIC DNA]</scope>
    <source>
        <strain evidence="2 3">AST-10</strain>
    </source>
</reference>
<dbReference type="RefSeq" id="WP_021287451.1">
    <property type="nucleotide sequence ID" value="NZ_AUPZ01000007.1"/>
</dbReference>
<dbReference type="InterPro" id="IPR008621">
    <property type="entry name" value="Cbb3-typ_cyt_oxidase_comp"/>
</dbReference>
<keyword evidence="1" id="KW-0812">Transmembrane</keyword>
<dbReference type="NCBIfam" id="TIGR02736">
    <property type="entry name" value="cbb3_Q_epsi"/>
    <property type="match status" value="1"/>
</dbReference>
<protein>
    <submittedName>
        <fullName evidence="2">Cytochrome C oxidase subunit III</fullName>
    </submittedName>
</protein>
<dbReference type="AlphaFoldDB" id="T0JN06"/>
<evidence type="ECO:0000256" key="1">
    <source>
        <dbReference type="SAM" id="Phobius"/>
    </source>
</evidence>